<evidence type="ECO:0000313" key="2">
    <source>
        <dbReference type="Proteomes" id="UP001152658"/>
    </source>
</evidence>
<gene>
    <name evidence="1" type="ORF">VAE063_950129</name>
</gene>
<sequence>MRQEMVKVACAKLARELKKVFKSDVKGFMKGMQRLSVVNKQK</sequence>
<name>A0ABM9FR46_9VIBR</name>
<dbReference type="EMBL" id="CALYLK010000136">
    <property type="protein sequence ID" value="CAH8232965.1"/>
    <property type="molecule type" value="Genomic_DNA"/>
</dbReference>
<reference evidence="1" key="1">
    <citation type="submission" date="2022-06" db="EMBL/GenBank/DDBJ databases">
        <authorList>
            <person name="Goudenege D."/>
            <person name="Le Roux F."/>
        </authorList>
    </citation>
    <scope>NUCLEOTIDE SEQUENCE</scope>
    <source>
        <strain evidence="1">12-063</strain>
    </source>
</reference>
<organism evidence="1 2">
    <name type="scientific">Vibrio aestuarianus</name>
    <dbReference type="NCBI Taxonomy" id="28171"/>
    <lineage>
        <taxon>Bacteria</taxon>
        <taxon>Pseudomonadati</taxon>
        <taxon>Pseudomonadota</taxon>
        <taxon>Gammaproteobacteria</taxon>
        <taxon>Vibrionales</taxon>
        <taxon>Vibrionaceae</taxon>
        <taxon>Vibrio</taxon>
    </lineage>
</organism>
<dbReference type="Proteomes" id="UP001152658">
    <property type="component" value="Unassembled WGS sequence"/>
</dbReference>
<keyword evidence="2" id="KW-1185">Reference proteome</keyword>
<evidence type="ECO:0000313" key="1">
    <source>
        <dbReference type="EMBL" id="CAH8232965.1"/>
    </source>
</evidence>
<comment type="caution">
    <text evidence="1">The sequence shown here is derived from an EMBL/GenBank/DDBJ whole genome shotgun (WGS) entry which is preliminary data.</text>
</comment>
<accession>A0ABM9FR46</accession>
<proteinExistence type="predicted"/>
<protein>
    <submittedName>
        <fullName evidence="1">Uncharacterized protein</fullName>
    </submittedName>
</protein>